<evidence type="ECO:0008006" key="3">
    <source>
        <dbReference type="Google" id="ProtNLM"/>
    </source>
</evidence>
<reference evidence="1 2" key="2">
    <citation type="submission" date="2020-04" db="EMBL/GenBank/DDBJ databases">
        <title>Genome sequencing and assembly of multiple isolates from the Colletotrichum gloeosporioides species complex.</title>
        <authorList>
            <person name="Gan P."/>
            <person name="Shirasu K."/>
        </authorList>
    </citation>
    <scope>NUCLEOTIDE SEQUENCE [LARGE SCALE GENOMIC DNA]</scope>
    <source>
        <strain evidence="1 2">Nara gc5</strain>
    </source>
</reference>
<dbReference type="RefSeq" id="XP_066008704.1">
    <property type="nucleotide sequence ID" value="XM_066151838.1"/>
</dbReference>
<protein>
    <recommendedName>
        <fullName evidence="3">Fungal N-terminal domain-containing protein</fullName>
    </recommendedName>
</protein>
<dbReference type="GeneID" id="43619843"/>
<dbReference type="InParanoid" id="A0A7J6J3M4"/>
<comment type="caution">
    <text evidence="1">The sequence shown here is derived from an EMBL/GenBank/DDBJ whole genome shotgun (WGS) entry which is preliminary data.</text>
</comment>
<dbReference type="AlphaFoldDB" id="A0A7J6J3M4"/>
<evidence type="ECO:0000313" key="1">
    <source>
        <dbReference type="EMBL" id="KAF4484431.1"/>
    </source>
</evidence>
<proteinExistence type="predicted"/>
<dbReference type="Proteomes" id="UP000011096">
    <property type="component" value="Unassembled WGS sequence"/>
</dbReference>
<reference evidence="1 2" key="1">
    <citation type="submission" date="2012-08" db="EMBL/GenBank/DDBJ databases">
        <authorList>
            <person name="Gan P.H.P."/>
            <person name="Ikeda K."/>
            <person name="Irieda H."/>
            <person name="Narusaka M."/>
            <person name="O'Connell R.J."/>
            <person name="Narusaka Y."/>
            <person name="Takano Y."/>
            <person name="Kubo Y."/>
            <person name="Shirasu K."/>
        </authorList>
    </citation>
    <scope>NUCLEOTIDE SEQUENCE [LARGE SCALE GENOMIC DNA]</scope>
    <source>
        <strain evidence="1 2">Nara gc5</strain>
    </source>
</reference>
<dbReference type="OrthoDB" id="3559235at2759"/>
<dbReference type="EMBL" id="ANPB02000004">
    <property type="protein sequence ID" value="KAF4484431.1"/>
    <property type="molecule type" value="Genomic_DNA"/>
</dbReference>
<accession>A0A7J6J3M4</accession>
<sequence>MAEPIGTTASIVGLIGATIKIIQAVRQTPQRIVEAPRILADASSVLDAVYQTLNLVQYEPQLQTLEVDAQVGTIQNIALDFRELLSKIHERRQRGLAHKIAHALKSGEADDKSLTDILSRLDNARSELHTRISVIHVGLSGNLQEGYRVAFNILEDTNNKVKQVLGLNLTLAERLRNRDLRRADSDTFLLDFVDVIALGLSDQPNPDQGNSAHPRPHEQSERLRFHNNVTGDEPRIFVGNLGIEGVSDAGKSRSNISDNHFGKGASFMVADVGGDAAVNISKSFFQ</sequence>
<name>A0A7J6J3M4_COLFN</name>
<keyword evidence="2" id="KW-1185">Reference proteome</keyword>
<evidence type="ECO:0000313" key="2">
    <source>
        <dbReference type="Proteomes" id="UP000011096"/>
    </source>
</evidence>
<gene>
    <name evidence="1" type="ORF">CGGC5_v007287</name>
</gene>
<organism evidence="1 2">
    <name type="scientific">Colletotrichum fructicola (strain Nara gc5)</name>
    <name type="common">Anthracnose fungus</name>
    <name type="synonym">Colletotrichum gloeosporioides (strain Nara gc5)</name>
    <dbReference type="NCBI Taxonomy" id="1213859"/>
    <lineage>
        <taxon>Eukaryota</taxon>
        <taxon>Fungi</taxon>
        <taxon>Dikarya</taxon>
        <taxon>Ascomycota</taxon>
        <taxon>Pezizomycotina</taxon>
        <taxon>Sordariomycetes</taxon>
        <taxon>Hypocreomycetidae</taxon>
        <taxon>Glomerellales</taxon>
        <taxon>Glomerellaceae</taxon>
        <taxon>Colletotrichum</taxon>
        <taxon>Colletotrichum gloeosporioides species complex</taxon>
    </lineage>
</organism>